<evidence type="ECO:0000256" key="2">
    <source>
        <dbReference type="ARBA" id="ARBA00023015"/>
    </source>
</evidence>
<dbReference type="KEGG" id="xpo:XPG1_1861"/>
<gene>
    <name evidence="6" type="ORF">XPG1_1861</name>
</gene>
<dbReference type="OrthoDB" id="6624490at2"/>
<dbReference type="CDD" id="cd05466">
    <property type="entry name" value="PBP2_LTTR_substrate"/>
    <property type="match status" value="1"/>
</dbReference>
<dbReference type="InterPro" id="IPR005119">
    <property type="entry name" value="LysR_subst-bd"/>
</dbReference>
<dbReference type="PANTHER" id="PTHR30126">
    <property type="entry name" value="HTH-TYPE TRANSCRIPTIONAL REGULATOR"/>
    <property type="match status" value="1"/>
</dbReference>
<organism evidence="6 7">
    <name type="scientific">Xenorhabdus poinarii G6</name>
    <dbReference type="NCBI Taxonomy" id="1354304"/>
    <lineage>
        <taxon>Bacteria</taxon>
        <taxon>Pseudomonadati</taxon>
        <taxon>Pseudomonadota</taxon>
        <taxon>Gammaproteobacteria</taxon>
        <taxon>Enterobacterales</taxon>
        <taxon>Morganellaceae</taxon>
        <taxon>Xenorhabdus</taxon>
    </lineage>
</organism>
<keyword evidence="4" id="KW-0804">Transcription</keyword>
<dbReference type="PRINTS" id="PR00039">
    <property type="entry name" value="HTHLYSR"/>
</dbReference>
<keyword evidence="7" id="KW-1185">Reference proteome</keyword>
<dbReference type="InterPro" id="IPR036388">
    <property type="entry name" value="WH-like_DNA-bd_sf"/>
</dbReference>
<dbReference type="Proteomes" id="UP000032735">
    <property type="component" value="Chromosome"/>
</dbReference>
<dbReference type="Pfam" id="PF03466">
    <property type="entry name" value="LysR_substrate"/>
    <property type="match status" value="1"/>
</dbReference>
<sequence>MSYLVQLRSFLDVYRAGSISKAANRLGISQPAVSSHIHSLESLTGCVLFIRRSHGVTPTAEADELARQIGHNLDAIETKLTLMRGRRKRITGVVTIIGPAELLWAKSAKLFSPVIHNELRLKLLTGDRKKIYASLNEGTSQIAITTSQPDAQKFGFQIIGKEKLIIVSSATMAANFKGKPITAELLESLPLIAYDEQLPLIRDVFKQIFGMVTDMQASITVPDLRIVERMIREHSGWTVMPEYLCQEEIDAGRIIKINLVEQMPENDIYLVWNESALRQPSVMFVKEHIIRVAETGVFKPN</sequence>
<name>A0A068R3L1_9GAMM</name>
<dbReference type="SUPFAM" id="SSF46785">
    <property type="entry name" value="Winged helix' DNA-binding domain"/>
    <property type="match status" value="1"/>
</dbReference>
<feature type="domain" description="HTH lysR-type" evidence="5">
    <location>
        <begin position="1"/>
        <end position="59"/>
    </location>
</feature>
<evidence type="ECO:0000259" key="5">
    <source>
        <dbReference type="PROSITE" id="PS50931"/>
    </source>
</evidence>
<accession>A0A068R3L1</accession>
<dbReference type="InterPro" id="IPR000847">
    <property type="entry name" value="LysR_HTH_N"/>
</dbReference>
<dbReference type="RefSeq" id="WP_045958694.1">
    <property type="nucleotide sequence ID" value="NZ_FO704551.1"/>
</dbReference>
<evidence type="ECO:0000256" key="4">
    <source>
        <dbReference type="ARBA" id="ARBA00023163"/>
    </source>
</evidence>
<comment type="similarity">
    <text evidence="1">Belongs to the LysR transcriptional regulatory family.</text>
</comment>
<dbReference type="Pfam" id="PF00126">
    <property type="entry name" value="HTH_1"/>
    <property type="match status" value="1"/>
</dbReference>
<protein>
    <submittedName>
        <fullName evidence="6">Putative LysR-family transcriptional regulator</fullName>
    </submittedName>
</protein>
<keyword evidence="2" id="KW-0805">Transcription regulation</keyword>
<proteinExistence type="inferred from homology"/>
<dbReference type="EMBL" id="FO704551">
    <property type="protein sequence ID" value="CDG21516.1"/>
    <property type="molecule type" value="Genomic_DNA"/>
</dbReference>
<dbReference type="InterPro" id="IPR036390">
    <property type="entry name" value="WH_DNA-bd_sf"/>
</dbReference>
<dbReference type="AlphaFoldDB" id="A0A068R3L1"/>
<dbReference type="PROSITE" id="PS50931">
    <property type="entry name" value="HTH_LYSR"/>
    <property type="match status" value="1"/>
</dbReference>
<reference evidence="6 7" key="1">
    <citation type="submission" date="2013-07" db="EMBL/GenBank/DDBJ databases">
        <authorList>
            <person name="Genoscope - CEA"/>
        </authorList>
    </citation>
    <scope>NUCLEOTIDE SEQUENCE [LARGE SCALE GENOMIC DNA]</scope>
    <source>
        <strain evidence="6 7">G6</strain>
    </source>
</reference>
<evidence type="ECO:0000256" key="1">
    <source>
        <dbReference type="ARBA" id="ARBA00009437"/>
    </source>
</evidence>
<evidence type="ECO:0000313" key="6">
    <source>
        <dbReference type="EMBL" id="CDG21516.1"/>
    </source>
</evidence>
<dbReference type="Gene3D" id="3.40.190.290">
    <property type="match status" value="1"/>
</dbReference>
<dbReference type="Gene3D" id="1.10.10.10">
    <property type="entry name" value="Winged helix-like DNA-binding domain superfamily/Winged helix DNA-binding domain"/>
    <property type="match status" value="1"/>
</dbReference>
<dbReference type="SUPFAM" id="SSF53850">
    <property type="entry name" value="Periplasmic binding protein-like II"/>
    <property type="match status" value="1"/>
</dbReference>
<keyword evidence="3" id="KW-0238">DNA-binding</keyword>
<evidence type="ECO:0000256" key="3">
    <source>
        <dbReference type="ARBA" id="ARBA00023125"/>
    </source>
</evidence>
<dbReference type="HOGENOM" id="CLU_039613_5_0_6"/>
<dbReference type="GO" id="GO:0000976">
    <property type="term" value="F:transcription cis-regulatory region binding"/>
    <property type="evidence" value="ECO:0007669"/>
    <property type="project" value="TreeGrafter"/>
</dbReference>
<dbReference type="GO" id="GO:0003700">
    <property type="term" value="F:DNA-binding transcription factor activity"/>
    <property type="evidence" value="ECO:0007669"/>
    <property type="project" value="InterPro"/>
</dbReference>
<dbReference type="STRING" id="1354304.XPG1_1861"/>
<dbReference type="PANTHER" id="PTHR30126:SF39">
    <property type="entry name" value="HTH-TYPE TRANSCRIPTIONAL REGULATOR CYSL"/>
    <property type="match status" value="1"/>
</dbReference>
<evidence type="ECO:0000313" key="7">
    <source>
        <dbReference type="Proteomes" id="UP000032735"/>
    </source>
</evidence>